<evidence type="ECO:0000313" key="6">
    <source>
        <dbReference type="Proteomes" id="UP000663852"/>
    </source>
</evidence>
<keyword evidence="2" id="KW-0732">Signal</keyword>
<evidence type="ECO:0000313" key="5">
    <source>
        <dbReference type="Proteomes" id="UP000663828"/>
    </source>
</evidence>
<proteinExistence type="predicted"/>
<keyword evidence="5" id="KW-1185">Reference proteome</keyword>
<organism evidence="4 6">
    <name type="scientific">Adineta ricciae</name>
    <name type="common">Rotifer</name>
    <dbReference type="NCBI Taxonomy" id="249248"/>
    <lineage>
        <taxon>Eukaryota</taxon>
        <taxon>Metazoa</taxon>
        <taxon>Spiralia</taxon>
        <taxon>Gnathifera</taxon>
        <taxon>Rotifera</taxon>
        <taxon>Eurotatoria</taxon>
        <taxon>Bdelloidea</taxon>
        <taxon>Adinetida</taxon>
        <taxon>Adinetidae</taxon>
        <taxon>Adineta</taxon>
    </lineage>
</organism>
<reference evidence="4" key="1">
    <citation type="submission" date="2021-02" db="EMBL/GenBank/DDBJ databases">
        <authorList>
            <person name="Nowell W R."/>
        </authorList>
    </citation>
    <scope>NUCLEOTIDE SEQUENCE</scope>
</reference>
<feature type="transmembrane region" description="Helical" evidence="1">
    <location>
        <begin position="141"/>
        <end position="159"/>
    </location>
</feature>
<keyword evidence="1" id="KW-0472">Membrane</keyword>
<keyword evidence="1" id="KW-0812">Transmembrane</keyword>
<keyword evidence="1" id="KW-1133">Transmembrane helix</keyword>
<evidence type="ECO:0000313" key="3">
    <source>
        <dbReference type="EMBL" id="CAF0918589.1"/>
    </source>
</evidence>
<gene>
    <name evidence="4" type="ORF">EDS130_LOCUS28223</name>
    <name evidence="3" type="ORF">XAT740_LOCUS8910</name>
</gene>
<evidence type="ECO:0000256" key="2">
    <source>
        <dbReference type="SAM" id="SignalP"/>
    </source>
</evidence>
<feature type="chain" id="PRO_5036226898" evidence="2">
    <location>
        <begin position="31"/>
        <end position="160"/>
    </location>
</feature>
<dbReference type="EMBL" id="CAJNOJ010000182">
    <property type="protein sequence ID" value="CAF1255535.1"/>
    <property type="molecule type" value="Genomic_DNA"/>
</dbReference>
<evidence type="ECO:0000313" key="4">
    <source>
        <dbReference type="EMBL" id="CAF1255535.1"/>
    </source>
</evidence>
<name>A0A815AEC5_ADIRI</name>
<dbReference type="EMBL" id="CAJNOR010000451">
    <property type="protein sequence ID" value="CAF0918589.1"/>
    <property type="molecule type" value="Genomic_DNA"/>
</dbReference>
<feature type="signal peptide" evidence="2">
    <location>
        <begin position="1"/>
        <end position="30"/>
    </location>
</feature>
<dbReference type="Proteomes" id="UP000663828">
    <property type="component" value="Unassembled WGS sequence"/>
</dbReference>
<dbReference type="OrthoDB" id="9995238at2759"/>
<dbReference type="Proteomes" id="UP000663852">
    <property type="component" value="Unassembled WGS sequence"/>
</dbReference>
<protein>
    <submittedName>
        <fullName evidence="4">Uncharacterized protein</fullName>
    </submittedName>
</protein>
<sequence>MSFSTRQHMSSMLFTVVIFLLFGLIRQLDAIQCYTCNEGGFYCPLPLYFDAGDESNENTIDTAGYDPSYSCMSEQSWNPSTGETKVILRGIKDCEEVDEANHRVSCCSTNYCNKHLPAMNIKTLVDLMPAGATEISSTKRYLASLLSIAMLLVGQHLLVH</sequence>
<evidence type="ECO:0000256" key="1">
    <source>
        <dbReference type="SAM" id="Phobius"/>
    </source>
</evidence>
<accession>A0A815AEC5</accession>
<dbReference type="AlphaFoldDB" id="A0A815AEC5"/>
<comment type="caution">
    <text evidence="4">The sequence shown here is derived from an EMBL/GenBank/DDBJ whole genome shotgun (WGS) entry which is preliminary data.</text>
</comment>